<reference evidence="1 2" key="1">
    <citation type="journal article" date="2012" name="Science">
        <title>The Paleozoic origin of enzymatic lignin decomposition reconstructed from 31 fungal genomes.</title>
        <authorList>
            <person name="Floudas D."/>
            <person name="Binder M."/>
            <person name="Riley R."/>
            <person name="Barry K."/>
            <person name="Blanchette R.A."/>
            <person name="Henrissat B."/>
            <person name="Martinez A.T."/>
            <person name="Otillar R."/>
            <person name="Spatafora J.W."/>
            <person name="Yadav J.S."/>
            <person name="Aerts A."/>
            <person name="Benoit I."/>
            <person name="Boyd A."/>
            <person name="Carlson A."/>
            <person name="Copeland A."/>
            <person name="Coutinho P.M."/>
            <person name="de Vries R.P."/>
            <person name="Ferreira P."/>
            <person name="Findley K."/>
            <person name="Foster B."/>
            <person name="Gaskell J."/>
            <person name="Glotzer D."/>
            <person name="Gorecki P."/>
            <person name="Heitman J."/>
            <person name="Hesse C."/>
            <person name="Hori C."/>
            <person name="Igarashi K."/>
            <person name="Jurgens J.A."/>
            <person name="Kallen N."/>
            <person name="Kersten P."/>
            <person name="Kohler A."/>
            <person name="Kuees U."/>
            <person name="Kumar T.K.A."/>
            <person name="Kuo A."/>
            <person name="LaButti K."/>
            <person name="Larrondo L.F."/>
            <person name="Lindquist E."/>
            <person name="Ling A."/>
            <person name="Lombard V."/>
            <person name="Lucas S."/>
            <person name="Lundell T."/>
            <person name="Martin R."/>
            <person name="McLaughlin D.J."/>
            <person name="Morgenstern I."/>
            <person name="Morin E."/>
            <person name="Murat C."/>
            <person name="Nagy L.G."/>
            <person name="Nolan M."/>
            <person name="Ohm R.A."/>
            <person name="Patyshakuliyeva A."/>
            <person name="Rokas A."/>
            <person name="Ruiz-Duenas F.J."/>
            <person name="Sabat G."/>
            <person name="Salamov A."/>
            <person name="Samejima M."/>
            <person name="Schmutz J."/>
            <person name="Slot J.C."/>
            <person name="St John F."/>
            <person name="Stenlid J."/>
            <person name="Sun H."/>
            <person name="Sun S."/>
            <person name="Syed K."/>
            <person name="Tsang A."/>
            <person name="Wiebenga A."/>
            <person name="Young D."/>
            <person name="Pisabarro A."/>
            <person name="Eastwood D.C."/>
            <person name="Martin F."/>
            <person name="Cullen D."/>
            <person name="Grigoriev I.V."/>
            <person name="Hibbett D.S."/>
        </authorList>
    </citation>
    <scope>NUCLEOTIDE SEQUENCE [LARGE SCALE GENOMIC DNA]</scope>
    <source>
        <strain evidence="1 2">MD-104</strain>
    </source>
</reference>
<dbReference type="Proteomes" id="UP000218811">
    <property type="component" value="Unassembled WGS sequence"/>
</dbReference>
<dbReference type="AlphaFoldDB" id="A0A2H3JVJ8"/>
<accession>A0A2H3JVJ8</accession>
<dbReference type="OMA" id="RTVKSHK"/>
<dbReference type="Gene3D" id="1.20.1280.50">
    <property type="match status" value="1"/>
</dbReference>
<dbReference type="InterPro" id="IPR032675">
    <property type="entry name" value="LRR_dom_sf"/>
</dbReference>
<dbReference type="PANTHER" id="PTHR38926">
    <property type="entry name" value="F-BOX DOMAIN CONTAINING PROTEIN, EXPRESSED"/>
    <property type="match status" value="1"/>
</dbReference>
<protein>
    <submittedName>
        <fullName evidence="1">Uncharacterized protein</fullName>
    </submittedName>
</protein>
<dbReference type="PANTHER" id="PTHR38926:SF72">
    <property type="entry name" value="IM:7136021-RELATED"/>
    <property type="match status" value="1"/>
</dbReference>
<sequence length="569" mass="64943">MEQHLDIAAMMAHLSDKADDMHDILQKIIPLAEGPSWTTMEKVELSLSSSVAAIRKERNSKLPAVRIPAEVLTSIFQHILQPQLCDDYPYDGMERWKPLMPNVIDLLPVIGVCSYWREVALHAPALWRSLTITKVHSPHVQLLLSRSQSLKLLVVDQSAHDFHVSFLPRFKDRLQELHWLARYKLTGILDLSDYPKLEALSLCRYTPARDFAVSFGTGPAKLRRLSLNGTHWSPDISLPNLTYLHLSGYGTREDISHLLSVCPNLEDFVLVSLNPWDRSRPDRYSGPKIELPKLRRVVIENSPFFRDDYHFLSSIASTPTTALRICAYMESLWTPEFVHNLSSLPTWRECTTLVISSHDEKTTMTAMGAEVGVSIPRCSREPERTAASGNLVWWLPNLNEVMSATSIRELWIIDRFASHNPAATEKLLRSLPHLETLVIMDRSIRYLRHVLTIDGGGGPNLRTLHIRLRENMKELPTKTTASGNPSWALALLSSLVKANVHSKFKHLVITYNPKYGKPQTEGAENYSKEFESIIYRRHYGGAFIRMPDVCRRETHNFWPGFGNEIYYRP</sequence>
<evidence type="ECO:0000313" key="2">
    <source>
        <dbReference type="Proteomes" id="UP000218811"/>
    </source>
</evidence>
<evidence type="ECO:0000313" key="1">
    <source>
        <dbReference type="EMBL" id="PCH42929.1"/>
    </source>
</evidence>
<dbReference type="Gene3D" id="3.80.10.10">
    <property type="entry name" value="Ribonuclease Inhibitor"/>
    <property type="match status" value="1"/>
</dbReference>
<dbReference type="EMBL" id="KB468135">
    <property type="protein sequence ID" value="PCH42929.1"/>
    <property type="molecule type" value="Genomic_DNA"/>
</dbReference>
<name>A0A2H3JVJ8_WOLCO</name>
<keyword evidence="2" id="KW-1185">Reference proteome</keyword>
<dbReference type="SUPFAM" id="SSF52058">
    <property type="entry name" value="L domain-like"/>
    <property type="match status" value="1"/>
</dbReference>
<dbReference type="STRING" id="742152.A0A2H3JVJ8"/>
<dbReference type="OrthoDB" id="3225069at2759"/>
<organism evidence="1 2">
    <name type="scientific">Wolfiporia cocos (strain MD-104)</name>
    <name type="common">Brown rot fungus</name>
    <dbReference type="NCBI Taxonomy" id="742152"/>
    <lineage>
        <taxon>Eukaryota</taxon>
        <taxon>Fungi</taxon>
        <taxon>Dikarya</taxon>
        <taxon>Basidiomycota</taxon>
        <taxon>Agaricomycotina</taxon>
        <taxon>Agaricomycetes</taxon>
        <taxon>Polyporales</taxon>
        <taxon>Phaeolaceae</taxon>
        <taxon>Wolfiporia</taxon>
    </lineage>
</organism>
<proteinExistence type="predicted"/>
<gene>
    <name evidence="1" type="ORF">WOLCODRAFT_152982</name>
</gene>